<name>A0A8T0D9X6_9TREM</name>
<dbReference type="OrthoDB" id="206335at2759"/>
<gene>
    <name evidence="8" type="ORF">P879_11293</name>
</gene>
<evidence type="ECO:0000256" key="4">
    <source>
        <dbReference type="ARBA" id="ARBA00022801"/>
    </source>
</evidence>
<dbReference type="Pfam" id="PF00929">
    <property type="entry name" value="RNase_T"/>
    <property type="match status" value="1"/>
</dbReference>
<dbReference type="SUPFAM" id="SSF53098">
    <property type="entry name" value="Ribonuclease H-like"/>
    <property type="match status" value="1"/>
</dbReference>
<proteinExistence type="inferred from homology"/>
<organism evidence="8 9">
    <name type="scientific">Paragonimus westermani</name>
    <dbReference type="NCBI Taxonomy" id="34504"/>
    <lineage>
        <taxon>Eukaryota</taxon>
        <taxon>Metazoa</taxon>
        <taxon>Spiralia</taxon>
        <taxon>Lophotrochozoa</taxon>
        <taxon>Platyhelminthes</taxon>
        <taxon>Trematoda</taxon>
        <taxon>Digenea</taxon>
        <taxon>Plagiorchiida</taxon>
        <taxon>Troglotremata</taxon>
        <taxon>Troglotrematidae</taxon>
        <taxon>Paragonimus</taxon>
    </lineage>
</organism>
<dbReference type="InterPro" id="IPR047021">
    <property type="entry name" value="REXO1/3/4-like"/>
</dbReference>
<evidence type="ECO:0000256" key="1">
    <source>
        <dbReference type="ARBA" id="ARBA00004123"/>
    </source>
</evidence>
<dbReference type="InterPro" id="IPR013520">
    <property type="entry name" value="Ribonucl_H"/>
</dbReference>
<dbReference type="Proteomes" id="UP000699462">
    <property type="component" value="Unassembled WGS sequence"/>
</dbReference>
<dbReference type="Gene3D" id="3.30.420.10">
    <property type="entry name" value="Ribonuclease H-like superfamily/Ribonuclease H"/>
    <property type="match status" value="1"/>
</dbReference>
<dbReference type="CDD" id="cd06145">
    <property type="entry name" value="REX1_like"/>
    <property type="match status" value="1"/>
</dbReference>
<comment type="caution">
    <text evidence="8">The sequence shown here is derived from an EMBL/GenBank/DDBJ whole genome shotgun (WGS) entry which is preliminary data.</text>
</comment>
<evidence type="ECO:0000313" key="9">
    <source>
        <dbReference type="Proteomes" id="UP000699462"/>
    </source>
</evidence>
<keyword evidence="4" id="KW-0378">Hydrolase</keyword>
<protein>
    <recommendedName>
        <fullName evidence="7">Exonuclease domain-containing protein</fullName>
    </recommendedName>
</protein>
<dbReference type="InterPro" id="IPR012337">
    <property type="entry name" value="RNaseH-like_sf"/>
</dbReference>
<reference evidence="8 9" key="1">
    <citation type="submission" date="2019-07" db="EMBL/GenBank/DDBJ databases">
        <title>Annotation for the trematode Paragonimus westermani.</title>
        <authorList>
            <person name="Choi Y.-J."/>
        </authorList>
    </citation>
    <scope>NUCLEOTIDE SEQUENCE [LARGE SCALE GENOMIC DNA]</scope>
    <source>
        <strain evidence="8">180907_Pwestermani</strain>
    </source>
</reference>
<evidence type="ECO:0000313" key="8">
    <source>
        <dbReference type="EMBL" id="KAF8563598.1"/>
    </source>
</evidence>
<comment type="similarity">
    <text evidence="2">Belongs to the REXO1/REXO3 family.</text>
</comment>
<dbReference type="GO" id="GO:0004527">
    <property type="term" value="F:exonuclease activity"/>
    <property type="evidence" value="ECO:0007669"/>
    <property type="project" value="UniProtKB-KW"/>
</dbReference>
<keyword evidence="9" id="KW-1185">Reference proteome</keyword>
<dbReference type="SMART" id="SM00479">
    <property type="entry name" value="EXOIII"/>
    <property type="match status" value="1"/>
</dbReference>
<accession>A0A8T0D9X6</accession>
<comment type="subcellular location">
    <subcellularLocation>
        <location evidence="1">Nucleus</location>
    </subcellularLocation>
</comment>
<keyword evidence="3" id="KW-0540">Nuclease</keyword>
<evidence type="ECO:0000256" key="6">
    <source>
        <dbReference type="ARBA" id="ARBA00023242"/>
    </source>
</evidence>
<feature type="domain" description="Exonuclease" evidence="7">
    <location>
        <begin position="1"/>
        <end position="159"/>
    </location>
</feature>
<evidence type="ECO:0000256" key="2">
    <source>
        <dbReference type="ARBA" id="ARBA00006357"/>
    </source>
</evidence>
<evidence type="ECO:0000259" key="7">
    <source>
        <dbReference type="SMART" id="SM00479"/>
    </source>
</evidence>
<dbReference type="InterPro" id="IPR034922">
    <property type="entry name" value="REX1-like_exo"/>
</dbReference>
<dbReference type="InterPro" id="IPR036397">
    <property type="entry name" value="RNaseH_sf"/>
</dbReference>
<dbReference type="GO" id="GO:0003676">
    <property type="term" value="F:nucleic acid binding"/>
    <property type="evidence" value="ECO:0007669"/>
    <property type="project" value="InterPro"/>
</dbReference>
<dbReference type="PANTHER" id="PTHR12801">
    <property type="entry name" value="RNA EXONUCLEASE REXO1 / RECO3 FAMILY MEMBER-RELATED"/>
    <property type="match status" value="1"/>
</dbReference>
<evidence type="ECO:0000256" key="5">
    <source>
        <dbReference type="ARBA" id="ARBA00022839"/>
    </source>
</evidence>
<dbReference type="AlphaFoldDB" id="A0A8T0D9X6"/>
<dbReference type="FunFam" id="3.30.420.10:FF:000019">
    <property type="entry name" value="RNA exonuclease NEF-sp"/>
    <property type="match status" value="1"/>
</dbReference>
<dbReference type="GO" id="GO:0005634">
    <property type="term" value="C:nucleus"/>
    <property type="evidence" value="ECO:0007669"/>
    <property type="project" value="UniProtKB-SubCell"/>
</dbReference>
<sequence>MFAIDCEMVMTKLGSELARVTMVDELNCVVFDRLVKPENPVEDYVTRFSGITRDMLAPVTTQLSDIQRELDELLPADAILVGHSIGNDLHAMKIYHPYLIDTSVIYNLKGARTSKARLRFLSEHFLGRLIQTGTAGHSSAEDAIATMDLVRLKLSQDLSFGDVTTSWRFPENYNAPLFAKYSKFAKMQQNTNADPTEINEEPRTELTKIPHGLVADRVHPAFRQKVAELRSNYSMLGPPIHFVDRLLHHSEISYASWPILDQQNDVSSTSNLKKASTNPDGSIASEFLVTEGSTAIGDSQSNPTDCTSSANTNQLSSKFVKRLIDLAEEKRFIIVNANCSTTWDETECNRKVVKLCRKLYLGLPEHSLIVLVCTGEGRSSLAPSLRPLRKHDQQHRLKSSILGMRLVDNAKRYGYITLTDRKNLTAN</sequence>
<keyword evidence="5" id="KW-0269">Exonuclease</keyword>
<keyword evidence="6" id="KW-0539">Nucleus</keyword>
<evidence type="ECO:0000256" key="3">
    <source>
        <dbReference type="ARBA" id="ARBA00022722"/>
    </source>
</evidence>
<dbReference type="EMBL" id="JTDF01011370">
    <property type="protein sequence ID" value="KAF8563598.1"/>
    <property type="molecule type" value="Genomic_DNA"/>
</dbReference>
<dbReference type="PANTHER" id="PTHR12801:SF82">
    <property type="entry name" value="RNA EXONUCLEASE 5"/>
    <property type="match status" value="1"/>
</dbReference>